<dbReference type="PROSITE" id="PS51746">
    <property type="entry name" value="PPM_2"/>
    <property type="match status" value="1"/>
</dbReference>
<evidence type="ECO:0000256" key="10">
    <source>
        <dbReference type="ARBA" id="ARBA00048336"/>
    </source>
</evidence>
<organism evidence="14 15">
    <name type="scientific">Genlisea aurea</name>
    <dbReference type="NCBI Taxonomy" id="192259"/>
    <lineage>
        <taxon>Eukaryota</taxon>
        <taxon>Viridiplantae</taxon>
        <taxon>Streptophyta</taxon>
        <taxon>Embryophyta</taxon>
        <taxon>Tracheophyta</taxon>
        <taxon>Spermatophyta</taxon>
        <taxon>Magnoliopsida</taxon>
        <taxon>eudicotyledons</taxon>
        <taxon>Gunneridae</taxon>
        <taxon>Pentapetalae</taxon>
        <taxon>asterids</taxon>
        <taxon>lamiids</taxon>
        <taxon>Lamiales</taxon>
        <taxon>Lentibulariaceae</taxon>
        <taxon>Genlisea</taxon>
    </lineage>
</organism>
<keyword evidence="6" id="KW-0460">Magnesium</keyword>
<comment type="cofactor">
    <cofactor evidence="2">
        <name>Mg(2+)</name>
        <dbReference type="ChEBI" id="CHEBI:18420"/>
    </cofactor>
</comment>
<comment type="cofactor">
    <cofactor evidence="1">
        <name>Mn(2+)</name>
        <dbReference type="ChEBI" id="CHEBI:29035"/>
    </cofactor>
</comment>
<keyword evidence="15" id="KW-1185">Reference proteome</keyword>
<sequence>MGCVHGKCCRRCPSSSDDEAKEEEESGIHPDGHNPPPAISAAAAAYDAVDLPSCDFSLSYSVLTHRGYYPETPDKENQDSYCVRTNLRTDPNVHFFGVFDGHGVSGAQCSAFARDRLVELIENDASLLDDPVKAYCAAFVAANEELHGDNAIDDSMSGTTAITALVVGDKLYVANVGDSRAVLAVKSNGDGGVTAQDLSCDQTPFRTDECERVKLCGARVLSVDQVEGSKDPTIQSWGDEETEGGDPPRLWFQNAMYPGTAFTRSVGDSLAESIGVVPHPEVTVVQLTSNHPFFVIASDGVFEFLSSQTVVDMVNKYSDPREACAAIAEQSYKLWLQHENRTDDITIILVHIKNRQNNNELEKMVM</sequence>
<evidence type="ECO:0000256" key="8">
    <source>
        <dbReference type="ARBA" id="ARBA00023211"/>
    </source>
</evidence>
<dbReference type="AlphaFoldDB" id="S8CSL2"/>
<feature type="domain" description="PPM-type phosphatase" evidence="13">
    <location>
        <begin position="59"/>
        <end position="352"/>
    </location>
</feature>
<protein>
    <recommendedName>
        <fullName evidence="3">protein-serine/threonine phosphatase</fullName>
        <ecNumber evidence="3">3.1.3.16</ecNumber>
    </recommendedName>
</protein>
<evidence type="ECO:0000256" key="5">
    <source>
        <dbReference type="ARBA" id="ARBA00022801"/>
    </source>
</evidence>
<reference evidence="14 15" key="1">
    <citation type="journal article" date="2013" name="BMC Genomics">
        <title>The miniature genome of a carnivorous plant Genlisea aurea contains a low number of genes and short non-coding sequences.</title>
        <authorList>
            <person name="Leushkin E.V."/>
            <person name="Sutormin R.A."/>
            <person name="Nabieva E.R."/>
            <person name="Penin A.A."/>
            <person name="Kondrashov A.S."/>
            <person name="Logacheva M.D."/>
        </authorList>
    </citation>
    <scope>NUCLEOTIDE SEQUENCE [LARGE SCALE GENOMIC DNA]</scope>
</reference>
<evidence type="ECO:0000256" key="7">
    <source>
        <dbReference type="ARBA" id="ARBA00022912"/>
    </source>
</evidence>
<comment type="catalytic activity">
    <reaction evidence="10">
        <text>O-phospho-L-threonyl-[protein] + H2O = L-threonyl-[protein] + phosphate</text>
        <dbReference type="Rhea" id="RHEA:47004"/>
        <dbReference type="Rhea" id="RHEA-COMP:11060"/>
        <dbReference type="Rhea" id="RHEA-COMP:11605"/>
        <dbReference type="ChEBI" id="CHEBI:15377"/>
        <dbReference type="ChEBI" id="CHEBI:30013"/>
        <dbReference type="ChEBI" id="CHEBI:43474"/>
        <dbReference type="ChEBI" id="CHEBI:61977"/>
        <dbReference type="EC" id="3.1.3.16"/>
    </reaction>
</comment>
<proteinExistence type="inferred from homology"/>
<dbReference type="InterPro" id="IPR001932">
    <property type="entry name" value="PPM-type_phosphatase-like_dom"/>
</dbReference>
<comment type="similarity">
    <text evidence="11">Belongs to the PP2C family.</text>
</comment>
<dbReference type="InterPro" id="IPR036457">
    <property type="entry name" value="PPM-type-like_dom_sf"/>
</dbReference>
<evidence type="ECO:0000256" key="1">
    <source>
        <dbReference type="ARBA" id="ARBA00001936"/>
    </source>
</evidence>
<dbReference type="OrthoDB" id="10264738at2759"/>
<evidence type="ECO:0000313" key="15">
    <source>
        <dbReference type="Proteomes" id="UP000015453"/>
    </source>
</evidence>
<name>S8CSL2_9LAMI</name>
<feature type="region of interest" description="Disordered" evidence="12">
    <location>
        <begin position="11"/>
        <end position="37"/>
    </location>
</feature>
<dbReference type="Pfam" id="PF00481">
    <property type="entry name" value="PP2C"/>
    <property type="match status" value="1"/>
</dbReference>
<evidence type="ECO:0000256" key="2">
    <source>
        <dbReference type="ARBA" id="ARBA00001946"/>
    </source>
</evidence>
<evidence type="ECO:0000259" key="13">
    <source>
        <dbReference type="PROSITE" id="PS51746"/>
    </source>
</evidence>
<evidence type="ECO:0000256" key="6">
    <source>
        <dbReference type="ARBA" id="ARBA00022842"/>
    </source>
</evidence>
<evidence type="ECO:0000256" key="4">
    <source>
        <dbReference type="ARBA" id="ARBA00022723"/>
    </source>
</evidence>
<dbReference type="SUPFAM" id="SSF81606">
    <property type="entry name" value="PP2C-like"/>
    <property type="match status" value="1"/>
</dbReference>
<dbReference type="EMBL" id="AUSU01002890">
    <property type="protein sequence ID" value="EPS67851.1"/>
    <property type="molecule type" value="Genomic_DNA"/>
</dbReference>
<dbReference type="InterPro" id="IPR015655">
    <property type="entry name" value="PP2C"/>
</dbReference>
<dbReference type="PROSITE" id="PS01032">
    <property type="entry name" value="PPM_1"/>
    <property type="match status" value="1"/>
</dbReference>
<evidence type="ECO:0000256" key="3">
    <source>
        <dbReference type="ARBA" id="ARBA00013081"/>
    </source>
</evidence>
<dbReference type="EC" id="3.1.3.16" evidence="3"/>
<dbReference type="FunFam" id="3.60.40.10:FF:000007">
    <property type="entry name" value="Phosphatase 2C and cyclic nucleotide-binding/kinase domain-containing protein"/>
    <property type="match status" value="1"/>
</dbReference>
<evidence type="ECO:0000256" key="9">
    <source>
        <dbReference type="ARBA" id="ARBA00047761"/>
    </source>
</evidence>
<dbReference type="GO" id="GO:0004722">
    <property type="term" value="F:protein serine/threonine phosphatase activity"/>
    <property type="evidence" value="ECO:0007669"/>
    <property type="project" value="UniProtKB-EC"/>
</dbReference>
<dbReference type="InterPro" id="IPR000222">
    <property type="entry name" value="PP2C_BS"/>
</dbReference>
<evidence type="ECO:0000313" key="14">
    <source>
        <dbReference type="EMBL" id="EPS67851.1"/>
    </source>
</evidence>
<evidence type="ECO:0000256" key="12">
    <source>
        <dbReference type="SAM" id="MobiDB-lite"/>
    </source>
</evidence>
<comment type="catalytic activity">
    <reaction evidence="9">
        <text>O-phospho-L-seryl-[protein] + H2O = L-seryl-[protein] + phosphate</text>
        <dbReference type="Rhea" id="RHEA:20629"/>
        <dbReference type="Rhea" id="RHEA-COMP:9863"/>
        <dbReference type="Rhea" id="RHEA-COMP:11604"/>
        <dbReference type="ChEBI" id="CHEBI:15377"/>
        <dbReference type="ChEBI" id="CHEBI:29999"/>
        <dbReference type="ChEBI" id="CHEBI:43474"/>
        <dbReference type="ChEBI" id="CHEBI:83421"/>
        <dbReference type="EC" id="3.1.3.16"/>
    </reaction>
</comment>
<keyword evidence="7 11" id="KW-0904">Protein phosphatase</keyword>
<gene>
    <name evidence="14" type="ORF">M569_06921</name>
</gene>
<comment type="caution">
    <text evidence="14">The sequence shown here is derived from an EMBL/GenBank/DDBJ whole genome shotgun (WGS) entry which is preliminary data.</text>
</comment>
<keyword evidence="8" id="KW-0464">Manganese</keyword>
<feature type="compositionally biased region" description="Acidic residues" evidence="12">
    <location>
        <begin position="16"/>
        <end position="25"/>
    </location>
</feature>
<keyword evidence="5 11" id="KW-0378">Hydrolase</keyword>
<dbReference type="PANTHER" id="PTHR47992">
    <property type="entry name" value="PROTEIN PHOSPHATASE"/>
    <property type="match status" value="1"/>
</dbReference>
<dbReference type="GO" id="GO:0046872">
    <property type="term" value="F:metal ion binding"/>
    <property type="evidence" value="ECO:0007669"/>
    <property type="project" value="UniProtKB-KW"/>
</dbReference>
<dbReference type="CDD" id="cd00143">
    <property type="entry name" value="PP2Cc"/>
    <property type="match status" value="1"/>
</dbReference>
<dbReference type="Gene3D" id="3.60.40.10">
    <property type="entry name" value="PPM-type phosphatase domain"/>
    <property type="match status" value="1"/>
</dbReference>
<dbReference type="SMART" id="SM00332">
    <property type="entry name" value="PP2Cc"/>
    <property type="match status" value="1"/>
</dbReference>
<accession>S8CSL2</accession>
<keyword evidence="4" id="KW-0479">Metal-binding</keyword>
<evidence type="ECO:0000256" key="11">
    <source>
        <dbReference type="RuleBase" id="RU003465"/>
    </source>
</evidence>
<dbReference type="Proteomes" id="UP000015453">
    <property type="component" value="Unassembled WGS sequence"/>
</dbReference>